<dbReference type="WBParaSite" id="Pan_g16830.t1">
    <property type="protein sequence ID" value="Pan_g16830.t1"/>
    <property type="gene ID" value="Pan_g16830"/>
</dbReference>
<reference evidence="2" key="2">
    <citation type="submission" date="2020-10" db="UniProtKB">
        <authorList>
            <consortium name="WormBaseParasite"/>
        </authorList>
    </citation>
    <scope>IDENTIFICATION</scope>
</reference>
<proteinExistence type="predicted"/>
<protein>
    <submittedName>
        <fullName evidence="2">Condensation domain-containing protein</fullName>
    </submittedName>
</protein>
<reference evidence="1" key="1">
    <citation type="journal article" date="2013" name="Genetics">
        <title>The draft genome and transcriptome of Panagrellus redivivus are shaped by the harsh demands of a free-living lifestyle.</title>
        <authorList>
            <person name="Srinivasan J."/>
            <person name="Dillman A.R."/>
            <person name="Macchietto M.G."/>
            <person name="Heikkinen L."/>
            <person name="Lakso M."/>
            <person name="Fracchia K.M."/>
            <person name="Antoshechkin I."/>
            <person name="Mortazavi A."/>
            <person name="Wong G."/>
            <person name="Sternberg P.W."/>
        </authorList>
    </citation>
    <scope>NUCLEOTIDE SEQUENCE [LARGE SCALE GENOMIC DNA]</scope>
    <source>
        <strain evidence="1">MT8872</strain>
    </source>
</reference>
<organism evidence="1 2">
    <name type="scientific">Panagrellus redivivus</name>
    <name type="common">Microworm</name>
    <dbReference type="NCBI Taxonomy" id="6233"/>
    <lineage>
        <taxon>Eukaryota</taxon>
        <taxon>Metazoa</taxon>
        <taxon>Ecdysozoa</taxon>
        <taxon>Nematoda</taxon>
        <taxon>Chromadorea</taxon>
        <taxon>Rhabditida</taxon>
        <taxon>Tylenchina</taxon>
        <taxon>Panagrolaimomorpha</taxon>
        <taxon>Panagrolaimoidea</taxon>
        <taxon>Panagrolaimidae</taxon>
        <taxon>Panagrellus</taxon>
    </lineage>
</organism>
<evidence type="ECO:0000313" key="1">
    <source>
        <dbReference type="Proteomes" id="UP000492821"/>
    </source>
</evidence>
<dbReference type="Proteomes" id="UP000492821">
    <property type="component" value="Unassembled WGS sequence"/>
</dbReference>
<sequence length="230" mass="26135">MFAPRRSSKFPVAKKLVIVDTVTTSLPDFKDLSPVTTHLEYGMKSVDLGHFNAAFIGSMFKLDLDVLSVKMKFTDYTYYDAWTACVDSAVKAICAFLENVHQAEADVVIPDSVEVVYTYELQKRTGAKLFQAEFNVHQAEADVVIPDSVEVVYTYELQKRAGAKLFQAEFRQMVDSILETDKLKQKCSIFRSAWRPITLSVRFGYVDLTETLFTFPCNESELPTSLFDRE</sequence>
<accession>A0A7E4V723</accession>
<name>A0A7E4V723_PANRE</name>
<evidence type="ECO:0000313" key="2">
    <source>
        <dbReference type="WBParaSite" id="Pan_g16830.t1"/>
    </source>
</evidence>
<dbReference type="AlphaFoldDB" id="A0A7E4V723"/>
<keyword evidence="1" id="KW-1185">Reference proteome</keyword>